<evidence type="ECO:0000256" key="1">
    <source>
        <dbReference type="ARBA" id="ARBA00023002"/>
    </source>
</evidence>
<name>A0ABW0TKQ8_9BACL</name>
<dbReference type="InterPro" id="IPR023210">
    <property type="entry name" value="NADP_OxRdtase_dom"/>
</dbReference>
<dbReference type="PRINTS" id="PR00069">
    <property type="entry name" value="ALDKETRDTASE"/>
</dbReference>
<dbReference type="RefSeq" id="WP_381435653.1">
    <property type="nucleotide sequence ID" value="NZ_JBHSNO010000006.1"/>
</dbReference>
<comment type="caution">
    <text evidence="3">The sequence shown here is derived from an EMBL/GenBank/DDBJ whole genome shotgun (WGS) entry which is preliminary data.</text>
</comment>
<feature type="domain" description="NADP-dependent oxidoreductase" evidence="2">
    <location>
        <begin position="15"/>
        <end position="310"/>
    </location>
</feature>
<dbReference type="Pfam" id="PF00248">
    <property type="entry name" value="Aldo_ket_red"/>
    <property type="match status" value="1"/>
</dbReference>
<gene>
    <name evidence="3" type="ORF">ACFPRA_13585</name>
</gene>
<reference evidence="4" key="1">
    <citation type="journal article" date="2019" name="Int. J. Syst. Evol. Microbiol.">
        <title>The Global Catalogue of Microorganisms (GCM) 10K type strain sequencing project: providing services to taxonomists for standard genome sequencing and annotation.</title>
        <authorList>
            <consortium name="The Broad Institute Genomics Platform"/>
            <consortium name="The Broad Institute Genome Sequencing Center for Infectious Disease"/>
            <person name="Wu L."/>
            <person name="Ma J."/>
        </authorList>
    </citation>
    <scope>NUCLEOTIDE SEQUENCE [LARGE SCALE GENOMIC DNA]</scope>
    <source>
        <strain evidence="4">CGMCC 4.1434</strain>
    </source>
</reference>
<evidence type="ECO:0000313" key="4">
    <source>
        <dbReference type="Proteomes" id="UP001596109"/>
    </source>
</evidence>
<dbReference type="Proteomes" id="UP001596109">
    <property type="component" value="Unassembled WGS sequence"/>
</dbReference>
<evidence type="ECO:0000259" key="2">
    <source>
        <dbReference type="Pfam" id="PF00248"/>
    </source>
</evidence>
<keyword evidence="4" id="KW-1185">Reference proteome</keyword>
<protein>
    <submittedName>
        <fullName evidence="3">Aldo/keto reductase</fullName>
    </submittedName>
</protein>
<dbReference type="InterPro" id="IPR020471">
    <property type="entry name" value="AKR"/>
</dbReference>
<dbReference type="InterPro" id="IPR050791">
    <property type="entry name" value="Aldo-Keto_reductase"/>
</dbReference>
<dbReference type="Gene3D" id="3.20.20.100">
    <property type="entry name" value="NADP-dependent oxidoreductase domain"/>
    <property type="match status" value="1"/>
</dbReference>
<dbReference type="PANTHER" id="PTHR43625">
    <property type="entry name" value="AFLATOXIN B1 ALDEHYDE REDUCTASE"/>
    <property type="match status" value="1"/>
</dbReference>
<dbReference type="EMBL" id="JBHSNO010000006">
    <property type="protein sequence ID" value="MFC5589932.1"/>
    <property type="molecule type" value="Genomic_DNA"/>
</dbReference>
<evidence type="ECO:0000313" key="3">
    <source>
        <dbReference type="EMBL" id="MFC5589932.1"/>
    </source>
</evidence>
<accession>A0ABW0TKQ8</accession>
<dbReference type="SUPFAM" id="SSF51430">
    <property type="entry name" value="NAD(P)-linked oxidoreductase"/>
    <property type="match status" value="1"/>
</dbReference>
<organism evidence="3 4">
    <name type="scientific">Sporosarcina soli</name>
    <dbReference type="NCBI Taxonomy" id="334736"/>
    <lineage>
        <taxon>Bacteria</taxon>
        <taxon>Bacillati</taxon>
        <taxon>Bacillota</taxon>
        <taxon>Bacilli</taxon>
        <taxon>Bacillales</taxon>
        <taxon>Caryophanaceae</taxon>
        <taxon>Sporosarcina</taxon>
    </lineage>
</organism>
<sequence>MGISKLGNTDIKISRIGLGTNAVGGHNLYDHLDEEKGKEFVRAAIDKGITFIDTADIYGKGRSEELVGQVLSKVPRENIILATKGANEWFADGSVVLNNKPAYLRKAFENSLKRLKTDYVDLYYLHFPDGKTPIGEAISELVKLKQEGKIRAIGVSNVTLEQLKEANANGQIDALQMEYSMLNRSVEKDLLPYCVEHHISFIPFGPLAFGLLGGKYTSAFKLTENDWRNSVPLFAEEQFEKNLSIVEKLQEFACNKQITVGNLALAWLLAQEGVDAVIPGGKTSEQILESIRAAEVTLEKEDLEAIDKILSSFSRKLSPL</sequence>
<proteinExistence type="predicted"/>
<keyword evidence="1" id="KW-0560">Oxidoreductase</keyword>
<dbReference type="PANTHER" id="PTHR43625:SF40">
    <property type="entry name" value="ALDO-KETO REDUCTASE YAKC [NADP(+)]"/>
    <property type="match status" value="1"/>
</dbReference>
<dbReference type="InterPro" id="IPR036812">
    <property type="entry name" value="NAD(P)_OxRdtase_dom_sf"/>
</dbReference>